<dbReference type="PROSITE" id="PS50237">
    <property type="entry name" value="HECT"/>
    <property type="match status" value="1"/>
</dbReference>
<keyword evidence="7" id="KW-0472">Membrane</keyword>
<dbReference type="AlphaFoldDB" id="A0A813LU61"/>
<dbReference type="PANTHER" id="PTHR11254">
    <property type="entry name" value="HECT DOMAIN UBIQUITIN-PROTEIN LIGASE"/>
    <property type="match status" value="1"/>
</dbReference>
<dbReference type="GO" id="GO:0061630">
    <property type="term" value="F:ubiquitin protein ligase activity"/>
    <property type="evidence" value="ECO:0007669"/>
    <property type="project" value="UniProtKB-EC"/>
</dbReference>
<comment type="catalytic activity">
    <reaction evidence="1">
        <text>S-ubiquitinyl-[E2 ubiquitin-conjugating enzyme]-L-cysteine + [acceptor protein]-L-lysine = [E2 ubiquitin-conjugating enzyme]-L-cysteine + N(6)-ubiquitinyl-[acceptor protein]-L-lysine.</text>
        <dbReference type="EC" id="2.3.2.26"/>
    </reaction>
</comment>
<keyword evidence="7" id="KW-1133">Transmembrane helix</keyword>
<evidence type="ECO:0000313" key="10">
    <source>
        <dbReference type="Proteomes" id="UP000626109"/>
    </source>
</evidence>
<proteinExistence type="predicted"/>
<dbReference type="SUPFAM" id="SSF56204">
    <property type="entry name" value="Hect, E3 ligase catalytic domain"/>
    <property type="match status" value="1"/>
</dbReference>
<gene>
    <name evidence="9" type="ORF">PGLA2088_LOCUS49367</name>
</gene>
<feature type="active site" description="Glycyl thioester intermediate" evidence="6">
    <location>
        <position position="649"/>
    </location>
</feature>
<dbReference type="GO" id="GO:0006511">
    <property type="term" value="P:ubiquitin-dependent protein catabolic process"/>
    <property type="evidence" value="ECO:0007669"/>
    <property type="project" value="TreeGrafter"/>
</dbReference>
<organism evidence="9 10">
    <name type="scientific">Polarella glacialis</name>
    <name type="common">Dinoflagellate</name>
    <dbReference type="NCBI Taxonomy" id="89957"/>
    <lineage>
        <taxon>Eukaryota</taxon>
        <taxon>Sar</taxon>
        <taxon>Alveolata</taxon>
        <taxon>Dinophyceae</taxon>
        <taxon>Suessiales</taxon>
        <taxon>Suessiaceae</taxon>
        <taxon>Polarella</taxon>
    </lineage>
</organism>
<reference evidence="9" key="1">
    <citation type="submission" date="2021-02" db="EMBL/GenBank/DDBJ databases">
        <authorList>
            <person name="Dougan E. K."/>
            <person name="Rhodes N."/>
            <person name="Thang M."/>
            <person name="Chan C."/>
        </authorList>
    </citation>
    <scope>NUCLEOTIDE SEQUENCE</scope>
</reference>
<evidence type="ECO:0000256" key="3">
    <source>
        <dbReference type="ARBA" id="ARBA00012485"/>
    </source>
</evidence>
<dbReference type="Gene3D" id="3.90.1750.10">
    <property type="entry name" value="Hect, E3 ligase catalytic domains"/>
    <property type="match status" value="1"/>
</dbReference>
<evidence type="ECO:0000256" key="5">
    <source>
        <dbReference type="ARBA" id="ARBA00022786"/>
    </source>
</evidence>
<dbReference type="GO" id="GO:0005737">
    <property type="term" value="C:cytoplasm"/>
    <property type="evidence" value="ECO:0007669"/>
    <property type="project" value="TreeGrafter"/>
</dbReference>
<dbReference type="PANTHER" id="PTHR11254:SF67">
    <property type="entry name" value="E3 UBIQUITIN-PROTEIN LIGASE HUWE1"/>
    <property type="match status" value="1"/>
</dbReference>
<evidence type="ECO:0000259" key="8">
    <source>
        <dbReference type="PROSITE" id="PS50237"/>
    </source>
</evidence>
<evidence type="ECO:0000313" key="9">
    <source>
        <dbReference type="EMBL" id="CAE8738849.1"/>
    </source>
</evidence>
<dbReference type="Pfam" id="PF00632">
    <property type="entry name" value="HECT"/>
    <property type="match status" value="1"/>
</dbReference>
<dbReference type="InterPro" id="IPR000569">
    <property type="entry name" value="HECT_dom"/>
</dbReference>
<keyword evidence="5 6" id="KW-0833">Ubl conjugation pathway</keyword>
<dbReference type="EC" id="2.3.2.26" evidence="3"/>
<evidence type="ECO:0000256" key="4">
    <source>
        <dbReference type="ARBA" id="ARBA00022679"/>
    </source>
</evidence>
<dbReference type="SMART" id="SM00119">
    <property type="entry name" value="HECTc"/>
    <property type="match status" value="1"/>
</dbReference>
<dbReference type="Gene3D" id="3.30.2410.10">
    <property type="entry name" value="Hect, E3 ligase catalytic domain"/>
    <property type="match status" value="1"/>
</dbReference>
<evidence type="ECO:0000256" key="1">
    <source>
        <dbReference type="ARBA" id="ARBA00000885"/>
    </source>
</evidence>
<keyword evidence="7" id="KW-0812">Transmembrane</keyword>
<dbReference type="Proteomes" id="UP000626109">
    <property type="component" value="Unassembled WGS sequence"/>
</dbReference>
<evidence type="ECO:0000256" key="7">
    <source>
        <dbReference type="SAM" id="Phobius"/>
    </source>
</evidence>
<evidence type="ECO:0000256" key="2">
    <source>
        <dbReference type="ARBA" id="ARBA00004906"/>
    </source>
</evidence>
<feature type="transmembrane region" description="Helical" evidence="7">
    <location>
        <begin position="127"/>
        <end position="146"/>
    </location>
</feature>
<comment type="caution">
    <text evidence="9">The sequence shown here is derived from an EMBL/GenBank/DDBJ whole genome shotgun (WGS) entry which is preliminary data.</text>
</comment>
<dbReference type="GO" id="GO:0000209">
    <property type="term" value="P:protein polyubiquitination"/>
    <property type="evidence" value="ECO:0007669"/>
    <property type="project" value="TreeGrafter"/>
</dbReference>
<feature type="transmembrane region" description="Helical" evidence="7">
    <location>
        <begin position="31"/>
        <end position="53"/>
    </location>
</feature>
<accession>A0A813LU61</accession>
<dbReference type="InterPro" id="IPR050409">
    <property type="entry name" value="E3_ubiq-protein_ligase"/>
</dbReference>
<sequence length="680" mass="76349">MRPRDLRARYVKWRASVACRFTGRASFAGRCLLFFHSGSLFCTLLVLFLAHAARVGVLSEFLLSVSLALRDDIFWPSVVVFGFLLACCLTRLCPSFTSKRKLWLVMVVAISFFADTESDIVLGGGTWLSIVLFWFSSTILRFWLFLQNIGLQLLRGVSQRYLPQLQLEEQLAALVMAWWLLRTVYIVTNSRLERWFNRQLLQRGLRFALEHPFYAELEQGFGSRLSSRLKNFRLRPPMMRSRSWSGSSHSVFGLLGGQVDEEKIQSLQQKHQALVTARHEAWKDEVASTDMVYEVLELEVRRTHILEDTWRIMLDSAVSELLAPDMTVSFVEEEGIDGGGLTRDFFDAVGMALLEGAGDVGNRKAVSSSLLVGAPDGSLVPRPLVSDKRDAGADTLFDEEKYQPFLALGRFIAFAVLHKQPLPLSFSSVVCKHFLCTAVDMDDVRRLDPDFYHERLEQVLKDGGLEETVAALGEPLTFVSAPTELRPAPEELKPGGSSLSVTEENLTEYVELLCEAYLCGSMRRELQCLLQGFWDLLPVELLVQCEISARELSVLISGVASLDVEDWRKHSDVGSTLLEAGGDVGGRLQRWFWQLVEEMGKEQRCVLLHFTTGSSRLPPGGFAALRPQFTLTADLDSGSAEHLPHAHTCANQLVLHSYCSKSKMRAKLLMAISAKDFRLP</sequence>
<feature type="domain" description="HECT" evidence="8">
    <location>
        <begin position="318"/>
        <end position="680"/>
    </location>
</feature>
<evidence type="ECO:0000256" key="6">
    <source>
        <dbReference type="PROSITE-ProRule" id="PRU00104"/>
    </source>
</evidence>
<dbReference type="EMBL" id="CAJNNW010037014">
    <property type="protein sequence ID" value="CAE8738849.1"/>
    <property type="molecule type" value="Genomic_DNA"/>
</dbReference>
<dbReference type="Gene3D" id="3.30.2160.10">
    <property type="entry name" value="Hect, E3 ligase catalytic domain"/>
    <property type="match status" value="1"/>
</dbReference>
<keyword evidence="4" id="KW-0808">Transferase</keyword>
<feature type="transmembrane region" description="Helical" evidence="7">
    <location>
        <begin position="73"/>
        <end position="90"/>
    </location>
</feature>
<dbReference type="InterPro" id="IPR035983">
    <property type="entry name" value="Hect_E3_ubiquitin_ligase"/>
</dbReference>
<comment type="pathway">
    <text evidence="2">Protein modification; protein ubiquitination.</text>
</comment>
<protein>
    <recommendedName>
        <fullName evidence="3">HECT-type E3 ubiquitin transferase</fullName>
        <ecNumber evidence="3">2.3.2.26</ecNumber>
    </recommendedName>
</protein>
<name>A0A813LU61_POLGL</name>